<dbReference type="EMBL" id="BLXT01001936">
    <property type="protein sequence ID" value="GFN89530.1"/>
    <property type="molecule type" value="Genomic_DNA"/>
</dbReference>
<sequence>MFFLHCYQEWRRTSGTVVSEIALSSAGNHLLRAQASLLMSWPGGGPKSLRSPCCGLAVHKPENRTGSTLAVTALALSCFRVRIVS</sequence>
<comment type="caution">
    <text evidence="1">The sequence shown here is derived from an EMBL/GenBank/DDBJ whole genome shotgun (WGS) entry which is preliminary data.</text>
</comment>
<keyword evidence="2" id="KW-1185">Reference proteome</keyword>
<organism evidence="1 2">
    <name type="scientific">Plakobranchus ocellatus</name>
    <dbReference type="NCBI Taxonomy" id="259542"/>
    <lineage>
        <taxon>Eukaryota</taxon>
        <taxon>Metazoa</taxon>
        <taxon>Spiralia</taxon>
        <taxon>Lophotrochozoa</taxon>
        <taxon>Mollusca</taxon>
        <taxon>Gastropoda</taxon>
        <taxon>Heterobranchia</taxon>
        <taxon>Euthyneura</taxon>
        <taxon>Panpulmonata</taxon>
        <taxon>Sacoglossa</taxon>
        <taxon>Placobranchoidea</taxon>
        <taxon>Plakobranchidae</taxon>
        <taxon>Plakobranchus</taxon>
    </lineage>
</organism>
<dbReference type="AlphaFoldDB" id="A0AAV3Z4J2"/>
<protein>
    <submittedName>
        <fullName evidence="1">Uncharacterized protein</fullName>
    </submittedName>
</protein>
<gene>
    <name evidence="1" type="ORF">PoB_001603600</name>
</gene>
<evidence type="ECO:0000313" key="1">
    <source>
        <dbReference type="EMBL" id="GFN89530.1"/>
    </source>
</evidence>
<name>A0AAV3Z4J2_9GAST</name>
<reference evidence="1 2" key="1">
    <citation type="journal article" date="2021" name="Elife">
        <title>Chloroplast acquisition without the gene transfer in kleptoplastic sea slugs, Plakobranchus ocellatus.</title>
        <authorList>
            <person name="Maeda T."/>
            <person name="Takahashi S."/>
            <person name="Yoshida T."/>
            <person name="Shimamura S."/>
            <person name="Takaki Y."/>
            <person name="Nagai Y."/>
            <person name="Toyoda A."/>
            <person name="Suzuki Y."/>
            <person name="Arimoto A."/>
            <person name="Ishii H."/>
            <person name="Satoh N."/>
            <person name="Nishiyama T."/>
            <person name="Hasebe M."/>
            <person name="Maruyama T."/>
            <person name="Minagawa J."/>
            <person name="Obokata J."/>
            <person name="Shigenobu S."/>
        </authorList>
    </citation>
    <scope>NUCLEOTIDE SEQUENCE [LARGE SCALE GENOMIC DNA]</scope>
</reference>
<evidence type="ECO:0000313" key="2">
    <source>
        <dbReference type="Proteomes" id="UP000735302"/>
    </source>
</evidence>
<accession>A0AAV3Z4J2</accession>
<dbReference type="Proteomes" id="UP000735302">
    <property type="component" value="Unassembled WGS sequence"/>
</dbReference>
<proteinExistence type="predicted"/>